<accession>A0A1Z4M2J4</accession>
<keyword evidence="1" id="KW-0614">Plasmid</keyword>
<keyword evidence="2" id="KW-1185">Reference proteome</keyword>
<dbReference type="EMBL" id="AP018228">
    <property type="protein sequence ID" value="BAY87631.1"/>
    <property type="molecule type" value="Genomic_DNA"/>
</dbReference>
<dbReference type="AlphaFoldDB" id="A0A1Z4M2J4"/>
<name>A0A1Z4M2J4_9CYAN</name>
<sequence length="184" mass="21151">MVQIKAFDPFKLNTELKRHQPSEETLRYQEELLNKILIEQDLEALQKELVASPANKYKKKKKKTHHNEQPFNNQTVLIKSGEVKALAKIEINLKFSELPKAEPAENKKVKLFFKDKDNDENEYASLVNRRSWNKAVSRVEGIEASDGEWTGVVAGKLKVDGGFLTVVEAGIQIFEKKKKEEKEE</sequence>
<geneLocation type="plasmid" evidence="2">
    <name>Plasmid1 dna</name>
</geneLocation>
<protein>
    <submittedName>
        <fullName evidence="1">Uncharacterized protein</fullName>
    </submittedName>
</protein>
<proteinExistence type="predicted"/>
<evidence type="ECO:0000313" key="1">
    <source>
        <dbReference type="EMBL" id="BAY87631.1"/>
    </source>
</evidence>
<gene>
    <name evidence="1" type="ORF">NIES267_71550</name>
</gene>
<dbReference type="Proteomes" id="UP000218418">
    <property type="component" value="Plasmid plasmid1"/>
</dbReference>
<evidence type="ECO:0000313" key="2">
    <source>
        <dbReference type="Proteomes" id="UP000218418"/>
    </source>
</evidence>
<reference evidence="1 2" key="1">
    <citation type="submission" date="2017-06" db="EMBL/GenBank/DDBJ databases">
        <title>Genome sequencing of cyanobaciteial culture collection at National Institute for Environmental Studies (NIES).</title>
        <authorList>
            <person name="Hirose Y."/>
            <person name="Shimura Y."/>
            <person name="Fujisawa T."/>
            <person name="Nakamura Y."/>
            <person name="Kawachi M."/>
        </authorList>
    </citation>
    <scope>NUCLEOTIDE SEQUENCE [LARGE SCALE GENOMIC DNA]</scope>
    <source>
        <strain evidence="1 2">NIES-267</strain>
        <plasmid evidence="2">Plasmid1 dna</plasmid>
    </source>
</reference>
<organism evidence="1 2">
    <name type="scientific">Calothrix parasitica NIES-267</name>
    <dbReference type="NCBI Taxonomy" id="1973488"/>
    <lineage>
        <taxon>Bacteria</taxon>
        <taxon>Bacillati</taxon>
        <taxon>Cyanobacteriota</taxon>
        <taxon>Cyanophyceae</taxon>
        <taxon>Nostocales</taxon>
        <taxon>Calotrichaceae</taxon>
        <taxon>Calothrix</taxon>
    </lineage>
</organism>